<sequence length="548" mass="58333">MPEQIQSIISNLRGFGVKRLAMLAGIAVLVMSVIGVASVYLNRPAYDTLYVGLDRADVNQIGLVLGEAGIGFDVGADGTSVLVPAGTTAQARMLLAEKGLPTSANAGYELFDNVGSLGLTSFMQQITRVRALEGEIARTIQSIAGIKAARVHIVMSERANFRRDEQQPSASVVIRYAGIDAEKSAMSIRHLVAAAVPGLSADKVTVLDSNGNLLAAGDDPSNTSAARTLGVEQTVEAQIGDNIRRALTAYLGPDNFRASVKAEVNTDTRQTEETIFDPNSRVERSVQSVRANENNNQKQASTPASVEQNLPETQATATEGPQSSSQNDRKEEITNYEINSKKIATVSNGYTVTKMSIAVVVNQQRLMAILGKDATPEQIAKRVADIQKMVTSATGFDDKRGDVIDVSAVEFIDGLDGEAIPQAGMLDSIGQHAGTLINAGAFIVVVFMVAFFGLRPMAAALTAKATPALSGPNFDEVQRSLPTPEATANAESAAVGALPNSRPNPTPLDDLRQKIRPAPQDRLARMVDLNEERTAQILRKWAAQEVAV</sequence>
<keyword evidence="8 9" id="KW-0975">Bacterial flagellum</keyword>
<protein>
    <recommendedName>
        <fullName evidence="9">Flagellar M-ring protein</fullName>
    </recommendedName>
</protein>
<name>A0A1G5XJE7_9HYPH</name>
<keyword evidence="14" id="KW-0969">Cilium</keyword>
<dbReference type="GO" id="GO:0005886">
    <property type="term" value="C:plasma membrane"/>
    <property type="evidence" value="ECO:0007669"/>
    <property type="project" value="UniProtKB-SubCell"/>
</dbReference>
<dbReference type="InterPro" id="IPR000067">
    <property type="entry name" value="FlgMring_FliF"/>
</dbReference>
<dbReference type="InterPro" id="IPR013556">
    <property type="entry name" value="Flag_M-ring_C"/>
</dbReference>
<keyword evidence="4" id="KW-1003">Cell membrane</keyword>
<dbReference type="PANTHER" id="PTHR30046:SF0">
    <property type="entry name" value="FLAGELLAR M-RING PROTEIN"/>
    <property type="match status" value="1"/>
</dbReference>
<evidence type="ECO:0000256" key="8">
    <source>
        <dbReference type="ARBA" id="ARBA00023143"/>
    </source>
</evidence>
<comment type="subcellular location">
    <subcellularLocation>
        <location evidence="1 9">Bacterial flagellum basal body</location>
    </subcellularLocation>
    <subcellularLocation>
        <location evidence="2">Cell membrane</location>
        <topology evidence="2">Multi-pass membrane protein</topology>
    </subcellularLocation>
</comment>
<feature type="region of interest" description="Disordered" evidence="10">
    <location>
        <begin position="483"/>
        <end position="512"/>
    </location>
</feature>
<comment type="function">
    <text evidence="9">The M ring may be actively involved in energy transduction.</text>
</comment>
<dbReference type="STRING" id="1165689.SAMN02927914_02335"/>
<dbReference type="GO" id="GO:0071973">
    <property type="term" value="P:bacterial-type flagellum-dependent cell motility"/>
    <property type="evidence" value="ECO:0007669"/>
    <property type="project" value="InterPro"/>
</dbReference>
<dbReference type="Gene3D" id="3.30.300.30">
    <property type="match status" value="1"/>
</dbReference>
<evidence type="ECO:0000256" key="1">
    <source>
        <dbReference type="ARBA" id="ARBA00004117"/>
    </source>
</evidence>
<dbReference type="RefSeq" id="WP_091577784.1">
    <property type="nucleotide sequence ID" value="NZ_FMXM01000006.1"/>
</dbReference>
<feature type="transmembrane region" description="Helical" evidence="11">
    <location>
        <begin position="435"/>
        <end position="454"/>
    </location>
</feature>
<evidence type="ECO:0000256" key="5">
    <source>
        <dbReference type="ARBA" id="ARBA00022692"/>
    </source>
</evidence>
<dbReference type="PANTHER" id="PTHR30046">
    <property type="entry name" value="FLAGELLAR M-RING PROTEIN"/>
    <property type="match status" value="1"/>
</dbReference>
<accession>A0A1G5XJE7</accession>
<keyword evidence="7 11" id="KW-0472">Membrane</keyword>
<evidence type="ECO:0000259" key="13">
    <source>
        <dbReference type="Pfam" id="PF08345"/>
    </source>
</evidence>
<dbReference type="PRINTS" id="PR01009">
    <property type="entry name" value="FLGMRINGFLIF"/>
</dbReference>
<dbReference type="InterPro" id="IPR043427">
    <property type="entry name" value="YscJ/FliF"/>
</dbReference>
<dbReference type="GO" id="GO:0003774">
    <property type="term" value="F:cytoskeletal motor activity"/>
    <property type="evidence" value="ECO:0007669"/>
    <property type="project" value="InterPro"/>
</dbReference>
<evidence type="ECO:0000259" key="12">
    <source>
        <dbReference type="Pfam" id="PF01514"/>
    </source>
</evidence>
<reference evidence="14 15" key="1">
    <citation type="submission" date="2016-10" db="EMBL/GenBank/DDBJ databases">
        <authorList>
            <person name="de Groot N.N."/>
        </authorList>
    </citation>
    <scope>NUCLEOTIDE SEQUENCE [LARGE SCALE GENOMIC DNA]</scope>
    <source>
        <strain evidence="14 15">CGMCC 1.12097</strain>
    </source>
</reference>
<feature type="domain" description="Flagellar M-ring N-terminal" evidence="12">
    <location>
        <begin position="42"/>
        <end position="215"/>
    </location>
</feature>
<dbReference type="Pfam" id="PF01514">
    <property type="entry name" value="YscJ_FliF"/>
    <property type="match status" value="1"/>
</dbReference>
<evidence type="ECO:0000256" key="2">
    <source>
        <dbReference type="ARBA" id="ARBA00004651"/>
    </source>
</evidence>
<evidence type="ECO:0000256" key="6">
    <source>
        <dbReference type="ARBA" id="ARBA00022989"/>
    </source>
</evidence>
<evidence type="ECO:0000313" key="15">
    <source>
        <dbReference type="Proteomes" id="UP000198588"/>
    </source>
</evidence>
<comment type="similarity">
    <text evidence="3 9">Belongs to the FliF family.</text>
</comment>
<evidence type="ECO:0000256" key="4">
    <source>
        <dbReference type="ARBA" id="ARBA00022475"/>
    </source>
</evidence>
<dbReference type="OrthoDB" id="9807026at2"/>
<dbReference type="InterPro" id="IPR006182">
    <property type="entry name" value="FliF_N_dom"/>
</dbReference>
<evidence type="ECO:0000256" key="9">
    <source>
        <dbReference type="PIRNR" id="PIRNR004862"/>
    </source>
</evidence>
<dbReference type="EMBL" id="FMXM01000006">
    <property type="protein sequence ID" value="SDA70310.1"/>
    <property type="molecule type" value="Genomic_DNA"/>
</dbReference>
<evidence type="ECO:0000256" key="11">
    <source>
        <dbReference type="SAM" id="Phobius"/>
    </source>
</evidence>
<dbReference type="PIRSF" id="PIRSF004862">
    <property type="entry name" value="FliF"/>
    <property type="match status" value="1"/>
</dbReference>
<dbReference type="InterPro" id="IPR045851">
    <property type="entry name" value="AMP-bd_C_sf"/>
</dbReference>
<feature type="domain" description="Flagellar M-ring C-terminal" evidence="13">
    <location>
        <begin position="247"/>
        <end position="411"/>
    </location>
</feature>
<keyword evidence="14" id="KW-0966">Cell projection</keyword>
<dbReference type="Pfam" id="PF08345">
    <property type="entry name" value="YscJ_FliF_C"/>
    <property type="match status" value="1"/>
</dbReference>
<dbReference type="Proteomes" id="UP000198588">
    <property type="component" value="Unassembled WGS sequence"/>
</dbReference>
<keyword evidence="5 11" id="KW-0812">Transmembrane</keyword>
<keyword evidence="6 11" id="KW-1133">Transmembrane helix</keyword>
<organism evidence="14 15">
    <name type="scientific">Mesorhizobium qingshengii</name>
    <dbReference type="NCBI Taxonomy" id="1165689"/>
    <lineage>
        <taxon>Bacteria</taxon>
        <taxon>Pseudomonadati</taxon>
        <taxon>Pseudomonadota</taxon>
        <taxon>Alphaproteobacteria</taxon>
        <taxon>Hyphomicrobiales</taxon>
        <taxon>Phyllobacteriaceae</taxon>
        <taxon>Mesorhizobium</taxon>
    </lineage>
</organism>
<feature type="transmembrane region" description="Helical" evidence="11">
    <location>
        <begin position="20"/>
        <end position="41"/>
    </location>
</feature>
<evidence type="ECO:0000256" key="7">
    <source>
        <dbReference type="ARBA" id="ARBA00023136"/>
    </source>
</evidence>
<dbReference type="AlphaFoldDB" id="A0A1G5XJE7"/>
<keyword evidence="14" id="KW-0282">Flagellum</keyword>
<dbReference type="GO" id="GO:0009431">
    <property type="term" value="C:bacterial-type flagellum basal body, MS ring"/>
    <property type="evidence" value="ECO:0007669"/>
    <property type="project" value="InterPro"/>
</dbReference>
<evidence type="ECO:0000256" key="10">
    <source>
        <dbReference type="SAM" id="MobiDB-lite"/>
    </source>
</evidence>
<evidence type="ECO:0000313" key="14">
    <source>
        <dbReference type="EMBL" id="SDA70310.1"/>
    </source>
</evidence>
<dbReference type="NCBIfam" id="TIGR00206">
    <property type="entry name" value="fliF"/>
    <property type="match status" value="1"/>
</dbReference>
<proteinExistence type="inferred from homology"/>
<gene>
    <name evidence="14" type="ORF">SAMN02927914_02335</name>
</gene>
<evidence type="ECO:0000256" key="3">
    <source>
        <dbReference type="ARBA" id="ARBA00007971"/>
    </source>
</evidence>